<dbReference type="AlphaFoldDB" id="A0A532UZ54"/>
<evidence type="ECO:0000256" key="1">
    <source>
        <dbReference type="SAM" id="SignalP"/>
    </source>
</evidence>
<organism evidence="2 3">
    <name type="scientific">candidate division TA06 bacterium B3_TA06</name>
    <dbReference type="NCBI Taxonomy" id="2012487"/>
    <lineage>
        <taxon>Bacteria</taxon>
        <taxon>Bacteria division TA06</taxon>
    </lineage>
</organism>
<name>A0A532UZ54_UNCT6</name>
<reference evidence="2 3" key="1">
    <citation type="submission" date="2017-06" db="EMBL/GenBank/DDBJ databases">
        <title>Novel microbial phyla capable of carbon fixation and sulfur reduction in deep-sea sediments.</title>
        <authorList>
            <person name="Huang J."/>
            <person name="Baker B."/>
            <person name="Wang Y."/>
        </authorList>
    </citation>
    <scope>NUCLEOTIDE SEQUENCE [LARGE SCALE GENOMIC DNA]</scope>
    <source>
        <strain evidence="2">B3_TA06</strain>
    </source>
</reference>
<accession>A0A532UZ54</accession>
<dbReference type="Proteomes" id="UP000317778">
    <property type="component" value="Unassembled WGS sequence"/>
</dbReference>
<dbReference type="SUPFAM" id="SSF50630">
    <property type="entry name" value="Acid proteases"/>
    <property type="match status" value="2"/>
</dbReference>
<proteinExistence type="predicted"/>
<sequence length="615" mass="67631">MRFSSFVKFVSVGAFLWAVCALAQTYRVDQILSKHMKAMGGSAVISHLASVVREARVEAGGLKGTSTTWILPPNRTRNRIKMGVLDQTSCFDGEYQWTIDANGVLSIGDEEARKAGLTEALIDGLSYMFPDSTLRVRYLGREGELGRSFLVLQMLPQDGVPAKLWIDEQTWLLAKTELTSGGLTTIREYSDYSEVEGLMVPHRIRMQIPQMQQGFDFFVHTVKVNGYVDERLFLRKERPVHGYVIAAGKKTAPIGFEFLNDHIYLKGFINGEGPFDFLLDSGAGASVIDEGLAKRLHLAPAGEFKATGVWGFAGMSLVQVDSINLEGLGLYGQVIVAMGPSELLTRYAGLPVALILGYDCLSRFATEIRFSDATVTFHEAEGFAAPAGYSFLSCSFGSRVPVLQASVEDVRGRFILDTGSGSSIDCSEPFIKRTGLKKGRRLFESELHGFGGPVKILVGRVKHVSIGPYLMEDALVGFAEDARSGVLSSEEYDGIIGNEVLRRFDLIFDYAGERVAIKPNPSFEEPFRTAKSGMILELSEDGRIIVTRSVPYTPADEAQIEPGSELLEVDGFKARELGLGGIREIMRGPDGTEVQIKLLYNNEVRAATLKLRTYY</sequence>
<feature type="chain" id="PRO_5021782066" description="PDZ domain-containing protein" evidence="1">
    <location>
        <begin position="24"/>
        <end position="615"/>
    </location>
</feature>
<gene>
    <name evidence="2" type="ORF">CEE36_09695</name>
</gene>
<dbReference type="InterPro" id="IPR021109">
    <property type="entry name" value="Peptidase_aspartic_dom_sf"/>
</dbReference>
<evidence type="ECO:0008006" key="4">
    <source>
        <dbReference type="Google" id="ProtNLM"/>
    </source>
</evidence>
<dbReference type="CDD" id="cd05483">
    <property type="entry name" value="retropepsin_like_bacteria"/>
    <property type="match status" value="1"/>
</dbReference>
<dbReference type="SUPFAM" id="SSF50156">
    <property type="entry name" value="PDZ domain-like"/>
    <property type="match status" value="1"/>
</dbReference>
<dbReference type="Gene3D" id="2.30.42.10">
    <property type="match status" value="1"/>
</dbReference>
<dbReference type="InterPro" id="IPR036034">
    <property type="entry name" value="PDZ_sf"/>
</dbReference>
<comment type="caution">
    <text evidence="2">The sequence shown here is derived from an EMBL/GenBank/DDBJ whole genome shotgun (WGS) entry which is preliminary data.</text>
</comment>
<keyword evidence="1" id="KW-0732">Signal</keyword>
<dbReference type="Gene3D" id="2.40.70.10">
    <property type="entry name" value="Acid Proteases"/>
    <property type="match status" value="2"/>
</dbReference>
<evidence type="ECO:0000313" key="3">
    <source>
        <dbReference type="Proteomes" id="UP000317778"/>
    </source>
</evidence>
<feature type="signal peptide" evidence="1">
    <location>
        <begin position="1"/>
        <end position="23"/>
    </location>
</feature>
<dbReference type="InterPro" id="IPR034122">
    <property type="entry name" value="Retropepsin-like_bacterial"/>
</dbReference>
<dbReference type="Pfam" id="PF13650">
    <property type="entry name" value="Asp_protease_2"/>
    <property type="match status" value="2"/>
</dbReference>
<dbReference type="EMBL" id="NJBO01000019">
    <property type="protein sequence ID" value="TKJ40198.1"/>
    <property type="molecule type" value="Genomic_DNA"/>
</dbReference>
<evidence type="ECO:0000313" key="2">
    <source>
        <dbReference type="EMBL" id="TKJ40198.1"/>
    </source>
</evidence>
<dbReference type="Gene3D" id="2.50.20.10">
    <property type="entry name" value="Lipoprotein localisation LolA/LolB/LppX"/>
    <property type="match status" value="1"/>
</dbReference>
<protein>
    <recommendedName>
        <fullName evidence="4">PDZ domain-containing protein</fullName>
    </recommendedName>
</protein>